<dbReference type="InterPro" id="IPR043504">
    <property type="entry name" value="Peptidase_S1_PA_chymotrypsin"/>
</dbReference>
<evidence type="ECO:0000256" key="4">
    <source>
        <dbReference type="ARBA" id="ARBA00022801"/>
    </source>
</evidence>
<evidence type="ECO:0000256" key="1">
    <source>
        <dbReference type="ARBA" id="ARBA00004613"/>
    </source>
</evidence>
<evidence type="ECO:0000313" key="9">
    <source>
        <dbReference type="Proteomes" id="UP000228934"/>
    </source>
</evidence>
<dbReference type="Gene3D" id="2.40.10.10">
    <property type="entry name" value="Trypsin-like serine proteases"/>
    <property type="match status" value="2"/>
</dbReference>
<name>A0A2G9QAS7_AQUCT</name>
<evidence type="ECO:0000259" key="7">
    <source>
        <dbReference type="PROSITE" id="PS50240"/>
    </source>
</evidence>
<feature type="non-terminal residue" evidence="8">
    <location>
        <position position="113"/>
    </location>
</feature>
<gene>
    <name evidence="8" type="ORF">AB205_0125520</name>
</gene>
<dbReference type="PROSITE" id="PS50240">
    <property type="entry name" value="TRYPSIN_DOM"/>
    <property type="match status" value="1"/>
</dbReference>
<keyword evidence="6" id="KW-1015">Disulfide bond</keyword>
<keyword evidence="3" id="KW-0645">Protease</keyword>
<feature type="non-terminal residue" evidence="8">
    <location>
        <position position="1"/>
    </location>
</feature>
<dbReference type="FunFam" id="2.40.10.10:FF:000166">
    <property type="entry name" value="Trypsin"/>
    <property type="match status" value="1"/>
</dbReference>
<evidence type="ECO:0000256" key="3">
    <source>
        <dbReference type="ARBA" id="ARBA00022670"/>
    </source>
</evidence>
<dbReference type="OrthoDB" id="10059102at2759"/>
<organism evidence="8 9">
    <name type="scientific">Aquarana catesbeiana</name>
    <name type="common">American bullfrog</name>
    <name type="synonym">Rana catesbeiana</name>
    <dbReference type="NCBI Taxonomy" id="8400"/>
    <lineage>
        <taxon>Eukaryota</taxon>
        <taxon>Metazoa</taxon>
        <taxon>Chordata</taxon>
        <taxon>Craniata</taxon>
        <taxon>Vertebrata</taxon>
        <taxon>Euteleostomi</taxon>
        <taxon>Amphibia</taxon>
        <taxon>Batrachia</taxon>
        <taxon>Anura</taxon>
        <taxon>Neobatrachia</taxon>
        <taxon>Ranoidea</taxon>
        <taxon>Ranidae</taxon>
        <taxon>Aquarana</taxon>
    </lineage>
</organism>
<comment type="subcellular location">
    <subcellularLocation>
        <location evidence="1">Secreted</location>
    </subcellularLocation>
</comment>
<dbReference type="Proteomes" id="UP000228934">
    <property type="component" value="Unassembled WGS sequence"/>
</dbReference>
<dbReference type="CDD" id="cd00190">
    <property type="entry name" value="Tryp_SPc"/>
    <property type="match status" value="1"/>
</dbReference>
<reference evidence="9" key="1">
    <citation type="journal article" date="2017" name="Nat. Commun.">
        <title>The North American bullfrog draft genome provides insight into hormonal regulation of long noncoding RNA.</title>
        <authorList>
            <person name="Hammond S.A."/>
            <person name="Warren R.L."/>
            <person name="Vandervalk B.P."/>
            <person name="Kucuk E."/>
            <person name="Khan H."/>
            <person name="Gibb E.A."/>
            <person name="Pandoh P."/>
            <person name="Kirk H."/>
            <person name="Zhao Y."/>
            <person name="Jones M."/>
            <person name="Mungall A.J."/>
            <person name="Coope R."/>
            <person name="Pleasance S."/>
            <person name="Moore R.A."/>
            <person name="Holt R.A."/>
            <person name="Round J.M."/>
            <person name="Ohora S."/>
            <person name="Walle B.V."/>
            <person name="Veldhoen N."/>
            <person name="Helbing C.C."/>
            <person name="Birol I."/>
        </authorList>
    </citation>
    <scope>NUCLEOTIDE SEQUENCE [LARGE SCALE GENOMIC DNA]</scope>
</reference>
<dbReference type="InterPro" id="IPR050127">
    <property type="entry name" value="Serine_Proteases_S1"/>
</dbReference>
<dbReference type="SMART" id="SM00020">
    <property type="entry name" value="Tryp_SPc"/>
    <property type="match status" value="1"/>
</dbReference>
<dbReference type="GO" id="GO:0005615">
    <property type="term" value="C:extracellular space"/>
    <property type="evidence" value="ECO:0007669"/>
    <property type="project" value="TreeGrafter"/>
</dbReference>
<accession>A0A2G9QAS7</accession>
<dbReference type="PANTHER" id="PTHR24264:SF15">
    <property type="entry name" value="RIKEN CDNA 2210010C04 GENE"/>
    <property type="match status" value="1"/>
</dbReference>
<dbReference type="InterPro" id="IPR009003">
    <property type="entry name" value="Peptidase_S1_PA"/>
</dbReference>
<dbReference type="PANTHER" id="PTHR24264">
    <property type="entry name" value="TRYPSIN-RELATED"/>
    <property type="match status" value="1"/>
</dbReference>
<protein>
    <recommendedName>
        <fullName evidence="7">Peptidase S1 domain-containing protein</fullName>
    </recommendedName>
</protein>
<keyword evidence="2" id="KW-0964">Secreted</keyword>
<dbReference type="EMBL" id="KZ060168">
    <property type="protein sequence ID" value="PIO12704.1"/>
    <property type="molecule type" value="Genomic_DNA"/>
</dbReference>
<dbReference type="GO" id="GO:0006508">
    <property type="term" value="P:proteolysis"/>
    <property type="evidence" value="ECO:0007669"/>
    <property type="project" value="UniProtKB-KW"/>
</dbReference>
<sequence length="113" mass="12086">TEQFISNSKSIRHPKYNSRTLDNDILLIKLSTPAVLNNYVKVIPLPSSCTSAGTSCLISGWGNTLSSGSNYPDLLHCVDAPVLTDAQCNSAYPGEITDNMICVGYLEGGKDSC</sequence>
<proteinExistence type="predicted"/>
<feature type="domain" description="Peptidase S1" evidence="7">
    <location>
        <begin position="1"/>
        <end position="113"/>
    </location>
</feature>
<evidence type="ECO:0000256" key="6">
    <source>
        <dbReference type="ARBA" id="ARBA00023157"/>
    </source>
</evidence>
<keyword evidence="4" id="KW-0378">Hydrolase</keyword>
<dbReference type="GO" id="GO:0004252">
    <property type="term" value="F:serine-type endopeptidase activity"/>
    <property type="evidence" value="ECO:0007669"/>
    <property type="project" value="InterPro"/>
</dbReference>
<dbReference type="SUPFAM" id="SSF50494">
    <property type="entry name" value="Trypsin-like serine proteases"/>
    <property type="match status" value="1"/>
</dbReference>
<dbReference type="Pfam" id="PF00089">
    <property type="entry name" value="Trypsin"/>
    <property type="match status" value="1"/>
</dbReference>
<dbReference type="AlphaFoldDB" id="A0A2G9QAS7"/>
<evidence type="ECO:0000256" key="2">
    <source>
        <dbReference type="ARBA" id="ARBA00022525"/>
    </source>
</evidence>
<evidence type="ECO:0000256" key="5">
    <source>
        <dbReference type="ARBA" id="ARBA00022825"/>
    </source>
</evidence>
<keyword evidence="5" id="KW-0720">Serine protease</keyword>
<evidence type="ECO:0000313" key="8">
    <source>
        <dbReference type="EMBL" id="PIO12704.1"/>
    </source>
</evidence>
<dbReference type="InterPro" id="IPR001254">
    <property type="entry name" value="Trypsin_dom"/>
</dbReference>
<keyword evidence="9" id="KW-1185">Reference proteome</keyword>